<name>A0A8X6YMN3_9ARAC</name>
<accession>A0A8X6YMN3</accession>
<keyword evidence="2" id="KW-0539">Nucleus</keyword>
<dbReference type="AlphaFoldDB" id="A0A8X6YMN3"/>
<dbReference type="GO" id="GO:0000055">
    <property type="term" value="P:ribosomal large subunit export from nucleus"/>
    <property type="evidence" value="ECO:0007669"/>
    <property type="project" value="TreeGrafter"/>
</dbReference>
<proteinExistence type="inferred from homology"/>
<dbReference type="PANTHER" id="PTHR12746:SF2">
    <property type="entry name" value="60S RIBOSOMAL EXPORT PROTEIN NMD3"/>
    <property type="match status" value="1"/>
</dbReference>
<comment type="function">
    <text evidence="1 2">Acts as an adapter for the XPO1/CRM1-mediated export of the 60S ribosomal subunit.</text>
</comment>
<keyword evidence="5" id="KW-1185">Reference proteome</keyword>
<keyword evidence="2" id="KW-0963">Cytoplasm</keyword>
<keyword evidence="2" id="KW-0653">Protein transport</keyword>
<dbReference type="Proteomes" id="UP000886998">
    <property type="component" value="Unassembled WGS sequence"/>
</dbReference>
<dbReference type="InterPro" id="IPR039768">
    <property type="entry name" value="Nmd3"/>
</dbReference>
<dbReference type="PANTHER" id="PTHR12746">
    <property type="entry name" value="NONSENSE-MEDIATED MRNA DECAY PROTEIN 3"/>
    <property type="match status" value="1"/>
</dbReference>
<dbReference type="GO" id="GO:0043023">
    <property type="term" value="F:ribosomal large subunit binding"/>
    <property type="evidence" value="ECO:0007669"/>
    <property type="project" value="InterPro"/>
</dbReference>
<comment type="subcellular location">
    <subcellularLocation>
        <location evidence="2">Cytoplasm</location>
    </subcellularLocation>
    <subcellularLocation>
        <location evidence="2">Nucleus</location>
    </subcellularLocation>
</comment>
<dbReference type="GO" id="GO:0015031">
    <property type="term" value="P:protein transport"/>
    <property type="evidence" value="ECO:0007669"/>
    <property type="project" value="UniProtKB-KW"/>
</dbReference>
<evidence type="ECO:0000256" key="2">
    <source>
        <dbReference type="RuleBase" id="RU364108"/>
    </source>
</evidence>
<comment type="similarity">
    <text evidence="2">Belongs to the NMD3 family.</text>
</comment>
<dbReference type="GO" id="GO:0005634">
    <property type="term" value="C:nucleus"/>
    <property type="evidence" value="ECO:0007669"/>
    <property type="project" value="UniProtKB-SubCell"/>
</dbReference>
<organism evidence="4 5">
    <name type="scientific">Trichonephila inaurata madagascariensis</name>
    <dbReference type="NCBI Taxonomy" id="2747483"/>
    <lineage>
        <taxon>Eukaryota</taxon>
        <taxon>Metazoa</taxon>
        <taxon>Ecdysozoa</taxon>
        <taxon>Arthropoda</taxon>
        <taxon>Chelicerata</taxon>
        <taxon>Arachnida</taxon>
        <taxon>Araneae</taxon>
        <taxon>Araneomorphae</taxon>
        <taxon>Entelegynae</taxon>
        <taxon>Araneoidea</taxon>
        <taxon>Nephilidae</taxon>
        <taxon>Trichonephila</taxon>
        <taxon>Trichonephila inaurata</taxon>
    </lineage>
</organism>
<dbReference type="InterPro" id="IPR007064">
    <property type="entry name" value="Nmd3_N"/>
</dbReference>
<sequence length="129" mass="14678">MENKPQTVGRIKCCDCDYLIEPNATNMLLRSLQSVSKTSGSMACLCSKSKELLAFCLKKLKGLKQVHLVDATFLWTEPHSKRLKVKLIIQKETFGVILQQEFVVEYTVQSFMCSSCHKVEGKNYWRAVA</sequence>
<keyword evidence="2" id="KW-0813">Transport</keyword>
<dbReference type="OrthoDB" id="203821at2759"/>
<dbReference type="EMBL" id="BMAV01021214">
    <property type="protein sequence ID" value="GFY75188.1"/>
    <property type="molecule type" value="Genomic_DNA"/>
</dbReference>
<comment type="caution">
    <text evidence="4">The sequence shown here is derived from an EMBL/GenBank/DDBJ whole genome shotgun (WGS) entry which is preliminary data.</text>
</comment>
<feature type="domain" description="Nmd3 N-terminal" evidence="3">
    <location>
        <begin position="47"/>
        <end position="128"/>
    </location>
</feature>
<evidence type="ECO:0000313" key="5">
    <source>
        <dbReference type="Proteomes" id="UP000886998"/>
    </source>
</evidence>
<dbReference type="Pfam" id="PF04981">
    <property type="entry name" value="NMD3"/>
    <property type="match status" value="1"/>
</dbReference>
<dbReference type="GO" id="GO:0005737">
    <property type="term" value="C:cytoplasm"/>
    <property type="evidence" value="ECO:0007669"/>
    <property type="project" value="UniProtKB-SubCell"/>
</dbReference>
<evidence type="ECO:0000259" key="3">
    <source>
        <dbReference type="Pfam" id="PF04981"/>
    </source>
</evidence>
<protein>
    <recommendedName>
        <fullName evidence="2">60S ribosomal export protein NMD3</fullName>
    </recommendedName>
</protein>
<reference evidence="4" key="1">
    <citation type="submission" date="2020-08" db="EMBL/GenBank/DDBJ databases">
        <title>Multicomponent nature underlies the extraordinary mechanical properties of spider dragline silk.</title>
        <authorList>
            <person name="Kono N."/>
            <person name="Nakamura H."/>
            <person name="Mori M."/>
            <person name="Yoshida Y."/>
            <person name="Ohtoshi R."/>
            <person name="Malay A.D."/>
            <person name="Moran D.A.P."/>
            <person name="Tomita M."/>
            <person name="Numata K."/>
            <person name="Arakawa K."/>
        </authorList>
    </citation>
    <scope>NUCLEOTIDE SEQUENCE</scope>
</reference>
<evidence type="ECO:0000313" key="4">
    <source>
        <dbReference type="EMBL" id="GFY75188.1"/>
    </source>
</evidence>
<gene>
    <name evidence="4" type="primary">NMD3</name>
    <name evidence="4" type="ORF">TNIN_281651</name>
</gene>
<evidence type="ECO:0000256" key="1">
    <source>
        <dbReference type="ARBA" id="ARBA00002269"/>
    </source>
</evidence>